<keyword evidence="3" id="KW-1185">Reference proteome</keyword>
<name>A0AAE8MYV9_9PEZI</name>
<comment type="caution">
    <text evidence="2">The sequence shown here is derived from an EMBL/GenBank/DDBJ whole genome shotgun (WGS) entry which is preliminary data.</text>
</comment>
<proteinExistence type="predicted"/>
<dbReference type="AlphaFoldDB" id="A0AAE8MYV9"/>
<feature type="region of interest" description="Disordered" evidence="1">
    <location>
        <begin position="168"/>
        <end position="310"/>
    </location>
</feature>
<feature type="compositionally biased region" description="Acidic residues" evidence="1">
    <location>
        <begin position="180"/>
        <end position="194"/>
    </location>
</feature>
<accession>A0AAE8MYV9</accession>
<protein>
    <submittedName>
        <fullName evidence="2">Uncharacterized protein</fullName>
    </submittedName>
</protein>
<organism evidence="2 3">
    <name type="scientific">Cephalotrichum gorgonifer</name>
    <dbReference type="NCBI Taxonomy" id="2041049"/>
    <lineage>
        <taxon>Eukaryota</taxon>
        <taxon>Fungi</taxon>
        <taxon>Dikarya</taxon>
        <taxon>Ascomycota</taxon>
        <taxon>Pezizomycotina</taxon>
        <taxon>Sordariomycetes</taxon>
        <taxon>Hypocreomycetidae</taxon>
        <taxon>Microascales</taxon>
        <taxon>Microascaceae</taxon>
        <taxon>Cephalotrichum</taxon>
    </lineage>
</organism>
<sequence>MEQQSDKLRTLLDNIKYDAPQELLPDLIAHIAEDDPYHFFRYVQDLLEARRLDTLLLTHEALWEHIRSMYVERFPWLRRRDLKYGAAVPERGRERNRRLAAALLKAYNKIPGNYYKEDWITEYLAQNGLDWDDVAVGRHLRMEIPGAGQMQMPNADTLRLDPRAGTMGLSRASMDHEDGNEGDNSDSGSEDEESESGHHPGEEDGDGEYEEPIAKMVQAPNTPDHSHEGSRILDEDDPGNKMAEQGGETSEGEGARLPPTPGSGAGSSRRTSAADSVLDLDQPQFGESRVPWVPPTTAPSGGAPPPKPSEVGDWLLSWLRSTGAGKAEDFEPHPYKGWVVSSPRVMLIRIANFLSDEDIDRTPEWSRKVAELTEYLAHLLLNFNGKENSWGYSLQEAISMLQTHAVFEEYHYGKPPLKLHFDEAARPRQRLRPVEGSSLVMRPRGRAQNNTAPRNLLHRLPQGAWDAGYDMPRKALQRFFMRELRKDEKKYWTETRADLPPNGRPAREWRDHENDFVDDRAITDEYPVGFNMCEVEDGTFVSCMRLGPLRTYEELHKSCAFRFRGEVVDAEKQPANRSAKNKQLLQFSRFRGANRAAVTFALRTLGSQTREIRAVSSPWRKLVIPRPDQRRRRKLGYPGIIWKPLQLESDQVPKDEFDPMAYNFWHNMLLENQGSWARAKIVEVEKAREMLVGRNKARYPPAPKRNFKGPYTAVEVNEERHVNEQFLKRLKKTWRDLETAARLSPREALTEVLTSIEWGRQLIPLAEEEGTFPFNVINHANKMAREVFPMKPDDRDLELLERMSHISVNKMMLKLVPKEWSARQRIFADRLHALVDDISPKSIFATVDAKATLEEVVGAINVNINGPVKRVAFTPQETFDYLQELEVFKRVRIIPTVDGAGQAGPPSYSRPTVDMHPEQTFLWAYDLRRQIPARPAPRYLTYEGLEKLGPEEKAKTLSRTIPLLKGTAWRLGKTMRLLEETLAQTVPTAAQRARLRSSYRDLTRNWEKKVDMQRDDKGARQALDYRDVIRYAQPARYRAEWANDDVPHDEGEILRAVFDNILRESHENKTMLWPARWHRARCPGMGRDKITWSRDAVWSWARPDVRRSKRYFHLNRWPVHLQTQKGREAIEKASREPMPNAVFGAGPKRGAVVTEEERLRGRLALMSKELEPLRQQGRPGFPIPEGEGGS</sequence>
<evidence type="ECO:0000256" key="1">
    <source>
        <dbReference type="SAM" id="MobiDB-lite"/>
    </source>
</evidence>
<feature type="compositionally biased region" description="Pro residues" evidence="1">
    <location>
        <begin position="292"/>
        <end position="308"/>
    </location>
</feature>
<gene>
    <name evidence="2" type="ORF">DNG_04842</name>
</gene>
<reference evidence="2" key="1">
    <citation type="submission" date="2018-03" db="EMBL/GenBank/DDBJ databases">
        <authorList>
            <person name="Guldener U."/>
        </authorList>
    </citation>
    <scope>NUCLEOTIDE SEQUENCE</scope>
</reference>
<dbReference type="EMBL" id="ONZQ02000006">
    <property type="protein sequence ID" value="SPO02169.1"/>
    <property type="molecule type" value="Genomic_DNA"/>
</dbReference>
<evidence type="ECO:0000313" key="2">
    <source>
        <dbReference type="EMBL" id="SPO02169.1"/>
    </source>
</evidence>
<dbReference type="Proteomes" id="UP001187682">
    <property type="component" value="Unassembled WGS sequence"/>
</dbReference>
<evidence type="ECO:0000313" key="3">
    <source>
        <dbReference type="Proteomes" id="UP001187682"/>
    </source>
</evidence>
<feature type="compositionally biased region" description="Basic and acidic residues" evidence="1">
    <location>
        <begin position="224"/>
        <end position="233"/>
    </location>
</feature>
<feature type="region of interest" description="Disordered" evidence="1">
    <location>
        <begin position="1167"/>
        <end position="1190"/>
    </location>
</feature>